<evidence type="ECO:0000313" key="2">
    <source>
        <dbReference type="Proteomes" id="UP000886501"/>
    </source>
</evidence>
<keyword evidence="2" id="KW-1185">Reference proteome</keyword>
<comment type="caution">
    <text evidence="1">The sequence shown here is derived from an EMBL/GenBank/DDBJ whole genome shotgun (WGS) entry which is preliminary data.</text>
</comment>
<gene>
    <name evidence="1" type="ORF">BDM02DRAFT_3273603</name>
</gene>
<proteinExistence type="predicted"/>
<accession>A0ACB6YXQ1</accession>
<organism evidence="1 2">
    <name type="scientific">Thelephora ganbajun</name>
    <name type="common">Ganba fungus</name>
    <dbReference type="NCBI Taxonomy" id="370292"/>
    <lineage>
        <taxon>Eukaryota</taxon>
        <taxon>Fungi</taxon>
        <taxon>Dikarya</taxon>
        <taxon>Basidiomycota</taxon>
        <taxon>Agaricomycotina</taxon>
        <taxon>Agaricomycetes</taxon>
        <taxon>Thelephorales</taxon>
        <taxon>Thelephoraceae</taxon>
        <taxon>Thelephora</taxon>
    </lineage>
</organism>
<dbReference type="EMBL" id="MU118713">
    <property type="protein sequence ID" value="KAF9642073.1"/>
    <property type="molecule type" value="Genomic_DNA"/>
</dbReference>
<reference evidence="1" key="2">
    <citation type="journal article" date="2020" name="Nat. Commun.">
        <title>Large-scale genome sequencing of mycorrhizal fungi provides insights into the early evolution of symbiotic traits.</title>
        <authorList>
            <person name="Miyauchi S."/>
            <person name="Kiss E."/>
            <person name="Kuo A."/>
            <person name="Drula E."/>
            <person name="Kohler A."/>
            <person name="Sanchez-Garcia M."/>
            <person name="Morin E."/>
            <person name="Andreopoulos B."/>
            <person name="Barry K.W."/>
            <person name="Bonito G."/>
            <person name="Buee M."/>
            <person name="Carver A."/>
            <person name="Chen C."/>
            <person name="Cichocki N."/>
            <person name="Clum A."/>
            <person name="Culley D."/>
            <person name="Crous P.W."/>
            <person name="Fauchery L."/>
            <person name="Girlanda M."/>
            <person name="Hayes R.D."/>
            <person name="Keri Z."/>
            <person name="LaButti K."/>
            <person name="Lipzen A."/>
            <person name="Lombard V."/>
            <person name="Magnuson J."/>
            <person name="Maillard F."/>
            <person name="Murat C."/>
            <person name="Nolan M."/>
            <person name="Ohm R.A."/>
            <person name="Pangilinan J."/>
            <person name="Pereira M.F."/>
            <person name="Perotto S."/>
            <person name="Peter M."/>
            <person name="Pfister S."/>
            <person name="Riley R."/>
            <person name="Sitrit Y."/>
            <person name="Stielow J.B."/>
            <person name="Szollosi G."/>
            <person name="Zifcakova L."/>
            <person name="Stursova M."/>
            <person name="Spatafora J.W."/>
            <person name="Tedersoo L."/>
            <person name="Vaario L.M."/>
            <person name="Yamada A."/>
            <person name="Yan M."/>
            <person name="Wang P."/>
            <person name="Xu J."/>
            <person name="Bruns T."/>
            <person name="Baldrian P."/>
            <person name="Vilgalys R."/>
            <person name="Dunand C."/>
            <person name="Henrissat B."/>
            <person name="Grigoriev I.V."/>
            <person name="Hibbett D."/>
            <person name="Nagy L.G."/>
            <person name="Martin F.M."/>
        </authorList>
    </citation>
    <scope>NUCLEOTIDE SEQUENCE</scope>
    <source>
        <strain evidence="1">P2</strain>
    </source>
</reference>
<reference evidence="1" key="1">
    <citation type="submission" date="2019-10" db="EMBL/GenBank/DDBJ databases">
        <authorList>
            <consortium name="DOE Joint Genome Institute"/>
            <person name="Kuo A."/>
            <person name="Miyauchi S."/>
            <person name="Kiss E."/>
            <person name="Drula E."/>
            <person name="Kohler A."/>
            <person name="Sanchez-Garcia M."/>
            <person name="Andreopoulos B."/>
            <person name="Barry K.W."/>
            <person name="Bonito G."/>
            <person name="Buee M."/>
            <person name="Carver A."/>
            <person name="Chen C."/>
            <person name="Cichocki N."/>
            <person name="Clum A."/>
            <person name="Culley D."/>
            <person name="Crous P.W."/>
            <person name="Fauchery L."/>
            <person name="Girlanda M."/>
            <person name="Hayes R."/>
            <person name="Keri Z."/>
            <person name="Labutti K."/>
            <person name="Lipzen A."/>
            <person name="Lombard V."/>
            <person name="Magnuson J."/>
            <person name="Maillard F."/>
            <person name="Morin E."/>
            <person name="Murat C."/>
            <person name="Nolan M."/>
            <person name="Ohm R."/>
            <person name="Pangilinan J."/>
            <person name="Pereira M."/>
            <person name="Perotto S."/>
            <person name="Peter M."/>
            <person name="Riley R."/>
            <person name="Sitrit Y."/>
            <person name="Stielow B."/>
            <person name="Szollosi G."/>
            <person name="Zifcakova L."/>
            <person name="Stursova M."/>
            <person name="Spatafora J.W."/>
            <person name="Tedersoo L."/>
            <person name="Vaario L.-M."/>
            <person name="Yamada A."/>
            <person name="Yan M."/>
            <person name="Wang P."/>
            <person name="Xu J."/>
            <person name="Bruns T."/>
            <person name="Baldrian P."/>
            <person name="Vilgalys R."/>
            <person name="Henrissat B."/>
            <person name="Grigoriev I.V."/>
            <person name="Hibbett D."/>
            <person name="Nagy L.G."/>
            <person name="Martin F.M."/>
        </authorList>
    </citation>
    <scope>NUCLEOTIDE SEQUENCE</scope>
    <source>
        <strain evidence="1">P2</strain>
    </source>
</reference>
<dbReference type="Proteomes" id="UP000886501">
    <property type="component" value="Unassembled WGS sequence"/>
</dbReference>
<name>A0ACB6YXQ1_THEGA</name>
<evidence type="ECO:0000313" key="1">
    <source>
        <dbReference type="EMBL" id="KAF9642073.1"/>
    </source>
</evidence>
<protein>
    <submittedName>
        <fullName evidence="1">Uncharacterized protein</fullName>
    </submittedName>
</protein>
<sequence length="82" mass="9302">MTIRPASNSPILKDGNLKPGTYKTQNIYTETYLDIEGLKDSPLSVTAYPVAWRVEIVDDVKHRGFEYVRSELDIIRHTGAVH</sequence>